<feature type="domain" description="Pyridoxamine 5'-phosphate oxidase N-terminal" evidence="2">
    <location>
        <begin position="123"/>
        <end position="250"/>
    </location>
</feature>
<sequence>MFISFGVGGRWNEKPKRMGRSCASISTGTVIGAASGVYRQPIMGHSGRCQEGFSHDGGCKTPKCHTIMLTILKTEFHALIRCFDSDTVSTNEKRGLPVPVDGMSKKTKTTKGYSMNAQMPTGEMISVIRSQSMGVLAVVSKGNPHCGLMAYVTDETAGRLYFATLQNTAKYRAVLEHPTISFLIDTREQKPAERSRILSLTLSGLCRPVADAVRCKTILTRLQAEHGHLSEMLAQPDVAVLEFEIHSLQLQKGPLEQVRVQLKEPLRPLQQEP</sequence>
<reference evidence="3" key="1">
    <citation type="journal article" date="2020" name="mSystems">
        <title>Genome- and Community-Level Interaction Insights into Carbon Utilization and Element Cycling Functions of Hydrothermarchaeota in Hydrothermal Sediment.</title>
        <authorList>
            <person name="Zhou Z."/>
            <person name="Liu Y."/>
            <person name="Xu W."/>
            <person name="Pan J."/>
            <person name="Luo Z.H."/>
            <person name="Li M."/>
        </authorList>
    </citation>
    <scope>NUCLEOTIDE SEQUENCE [LARGE SCALE GENOMIC DNA]</scope>
    <source>
        <strain evidence="3">SpSt-477</strain>
    </source>
</reference>
<dbReference type="SUPFAM" id="SSF50475">
    <property type="entry name" value="FMN-binding split barrel"/>
    <property type="match status" value="1"/>
</dbReference>
<dbReference type="EMBL" id="DSUH01000399">
    <property type="protein sequence ID" value="HGU34637.1"/>
    <property type="molecule type" value="Genomic_DNA"/>
</dbReference>
<proteinExistence type="predicted"/>
<dbReference type="InterPro" id="IPR012349">
    <property type="entry name" value="Split_barrel_FMN-bd"/>
</dbReference>
<evidence type="ECO:0000256" key="1">
    <source>
        <dbReference type="SAM" id="MobiDB-lite"/>
    </source>
</evidence>
<comment type="caution">
    <text evidence="3">The sequence shown here is derived from an EMBL/GenBank/DDBJ whole genome shotgun (WGS) entry which is preliminary data.</text>
</comment>
<dbReference type="Gene3D" id="2.30.110.10">
    <property type="entry name" value="Electron Transport, Fmn-binding Protein, Chain A"/>
    <property type="match status" value="1"/>
</dbReference>
<name>A0A7C4W884_9BACT</name>
<evidence type="ECO:0000313" key="3">
    <source>
        <dbReference type="EMBL" id="HGU34637.1"/>
    </source>
</evidence>
<gene>
    <name evidence="3" type="ORF">ENS29_17600</name>
</gene>
<accession>A0A7C4W884</accession>
<dbReference type="InterPro" id="IPR011576">
    <property type="entry name" value="Pyridox_Oxase_N"/>
</dbReference>
<dbReference type="AlphaFoldDB" id="A0A7C4W884"/>
<evidence type="ECO:0000259" key="2">
    <source>
        <dbReference type="Pfam" id="PF01243"/>
    </source>
</evidence>
<organism evidence="3">
    <name type="scientific">Desulfatirhabdium butyrativorans</name>
    <dbReference type="NCBI Taxonomy" id="340467"/>
    <lineage>
        <taxon>Bacteria</taxon>
        <taxon>Pseudomonadati</taxon>
        <taxon>Thermodesulfobacteriota</taxon>
        <taxon>Desulfobacteria</taxon>
        <taxon>Desulfobacterales</taxon>
        <taxon>Desulfatirhabdiaceae</taxon>
        <taxon>Desulfatirhabdium</taxon>
    </lineage>
</organism>
<dbReference type="Pfam" id="PF01243">
    <property type="entry name" value="PNPOx_N"/>
    <property type="match status" value="1"/>
</dbReference>
<protein>
    <submittedName>
        <fullName evidence="3">Pyridoxamine 5'-phosphate oxidase family protein</fullName>
    </submittedName>
</protein>
<feature type="region of interest" description="Disordered" evidence="1">
    <location>
        <begin position="94"/>
        <end position="115"/>
    </location>
</feature>